<dbReference type="Proteomes" id="UP000794436">
    <property type="component" value="Unassembled WGS sequence"/>
</dbReference>
<evidence type="ECO:0000256" key="11">
    <source>
        <dbReference type="ARBA" id="ARBA00048679"/>
    </source>
</evidence>
<evidence type="ECO:0000256" key="3">
    <source>
        <dbReference type="ARBA" id="ARBA00022527"/>
    </source>
</evidence>
<evidence type="ECO:0000313" key="14">
    <source>
        <dbReference type="EMBL" id="TMW57911.1"/>
    </source>
</evidence>
<dbReference type="PROSITE" id="PS50011">
    <property type="entry name" value="PROTEIN_KINASE_DOM"/>
    <property type="match status" value="1"/>
</dbReference>
<dbReference type="Pfam" id="PF01163">
    <property type="entry name" value="RIO1"/>
    <property type="match status" value="1"/>
</dbReference>
<evidence type="ECO:0000256" key="4">
    <source>
        <dbReference type="ARBA" id="ARBA00022679"/>
    </source>
</evidence>
<dbReference type="PROSITE" id="PS00109">
    <property type="entry name" value="PROTEIN_KINASE_TYR"/>
    <property type="match status" value="1"/>
</dbReference>
<accession>A0A8K1C7N3</accession>
<dbReference type="InterPro" id="IPR018935">
    <property type="entry name" value="RIO_kinase_CS"/>
</dbReference>
<dbReference type="AlphaFoldDB" id="A0A8K1C7N3"/>
<comment type="catalytic activity">
    <reaction evidence="11">
        <text>L-seryl-[protein] + ATP = O-phospho-L-seryl-[protein] + ADP + H(+)</text>
        <dbReference type="Rhea" id="RHEA:17989"/>
        <dbReference type="Rhea" id="RHEA-COMP:9863"/>
        <dbReference type="Rhea" id="RHEA-COMP:11604"/>
        <dbReference type="ChEBI" id="CHEBI:15378"/>
        <dbReference type="ChEBI" id="CHEBI:29999"/>
        <dbReference type="ChEBI" id="CHEBI:30616"/>
        <dbReference type="ChEBI" id="CHEBI:83421"/>
        <dbReference type="ChEBI" id="CHEBI:456216"/>
        <dbReference type="EC" id="2.7.11.1"/>
    </reaction>
</comment>
<evidence type="ECO:0000313" key="15">
    <source>
        <dbReference type="Proteomes" id="UP000794436"/>
    </source>
</evidence>
<dbReference type="InterPro" id="IPR008266">
    <property type="entry name" value="Tyr_kinase_AS"/>
</dbReference>
<dbReference type="InterPro" id="IPR000687">
    <property type="entry name" value="RIO_kinase"/>
</dbReference>
<evidence type="ECO:0000256" key="2">
    <source>
        <dbReference type="ARBA" id="ARBA00012513"/>
    </source>
</evidence>
<reference evidence="14" key="1">
    <citation type="submission" date="2019-03" db="EMBL/GenBank/DDBJ databases">
        <title>Long read genome sequence of the mycoparasitic Pythium oligandrum ATCC 38472 isolated from sugarbeet rhizosphere.</title>
        <authorList>
            <person name="Gaulin E."/>
        </authorList>
    </citation>
    <scope>NUCLEOTIDE SEQUENCE</scope>
    <source>
        <strain evidence="14">ATCC 38472_TT</strain>
    </source>
</reference>
<comment type="similarity">
    <text evidence="1">Belongs to the protein kinase superfamily. RIO-type Ser/Thr kinase family.</text>
</comment>
<sequence>MSNTAPWSTLAASPVAKAESLKSPRSPMSLQEIMDEALALKLYEEECQALEEKPVAEGVWSDLETKPSARELYGADWEGDDDDGDVGQVPWTRSAASTTATKPKEAKPRLERSNLVEGASSGLVSIRETMRRWDKDARRSVQSGSRVEKAHFATQDSVLDPKTTLMLQKLINRGDLDEVYGCVQSGKEANVYFARGTDEDTLQPRQYAVKIFRSTLNSFGNRHEYVTGDRRFDLAFQKKDARRQLKEWTEKEFRNLSRAAKYIRAPAPLTVKEHIVVMRFIGDSEGHPAPTLKEAKLSHAQLQHAYVDLLVSIRKLFHQAKLVHGDLSEYNVLYQHQKCWLIDFGQAVDRTHPEFLTYLRRDLHNVFQFFQRRGLTEATSEESSGILSEDMAFEFVTREEDAYEVLHAFPELHALFNEKS</sequence>
<dbReference type="SMART" id="SM00090">
    <property type="entry name" value="RIO"/>
    <property type="match status" value="1"/>
</dbReference>
<dbReference type="OrthoDB" id="205248at2759"/>
<feature type="compositionally biased region" description="Polar residues" evidence="12">
    <location>
        <begin position="1"/>
        <end position="11"/>
    </location>
</feature>
<evidence type="ECO:0000256" key="12">
    <source>
        <dbReference type="SAM" id="MobiDB-lite"/>
    </source>
</evidence>
<dbReference type="PROSITE" id="PS01245">
    <property type="entry name" value="RIO1"/>
    <property type="match status" value="1"/>
</dbReference>
<evidence type="ECO:0000256" key="7">
    <source>
        <dbReference type="ARBA" id="ARBA00022777"/>
    </source>
</evidence>
<feature type="region of interest" description="Disordered" evidence="12">
    <location>
        <begin position="1"/>
        <end position="28"/>
    </location>
</feature>
<feature type="domain" description="Protein kinase" evidence="13">
    <location>
        <begin position="165"/>
        <end position="420"/>
    </location>
</feature>
<dbReference type="GO" id="GO:0004674">
    <property type="term" value="F:protein serine/threonine kinase activity"/>
    <property type="evidence" value="ECO:0007669"/>
    <property type="project" value="UniProtKB-KW"/>
</dbReference>
<dbReference type="PANTHER" id="PTHR45723">
    <property type="entry name" value="SERINE/THREONINE-PROTEIN KINASE RIO1"/>
    <property type="match status" value="1"/>
</dbReference>
<proteinExistence type="inferred from homology"/>
<dbReference type="CDD" id="cd05145">
    <property type="entry name" value="RIO1_like"/>
    <property type="match status" value="1"/>
</dbReference>
<keyword evidence="8" id="KW-0067">ATP-binding</keyword>
<keyword evidence="6" id="KW-0547">Nucleotide-binding</keyword>
<protein>
    <recommendedName>
        <fullName evidence="2">non-specific serine/threonine protein kinase</fullName>
        <ecNumber evidence="2">2.7.11.1</ecNumber>
    </recommendedName>
</protein>
<dbReference type="InterPro" id="IPR011009">
    <property type="entry name" value="Kinase-like_dom_sf"/>
</dbReference>
<keyword evidence="9" id="KW-0460">Magnesium</keyword>
<dbReference type="GO" id="GO:0005524">
    <property type="term" value="F:ATP binding"/>
    <property type="evidence" value="ECO:0007669"/>
    <property type="project" value="UniProtKB-KW"/>
</dbReference>
<keyword evidence="3" id="KW-0723">Serine/threonine-protein kinase</keyword>
<keyword evidence="4" id="KW-0808">Transferase</keyword>
<comment type="caution">
    <text evidence="14">The sequence shown here is derived from an EMBL/GenBank/DDBJ whole genome shotgun (WGS) entry which is preliminary data.</text>
</comment>
<feature type="compositionally biased region" description="Basic and acidic residues" evidence="12">
    <location>
        <begin position="102"/>
        <end position="113"/>
    </location>
</feature>
<name>A0A8K1C7N3_PYTOL</name>
<gene>
    <name evidence="14" type="ORF">Poli38472_013385</name>
</gene>
<dbReference type="EMBL" id="SPLM01000113">
    <property type="protein sequence ID" value="TMW57911.1"/>
    <property type="molecule type" value="Genomic_DNA"/>
</dbReference>
<dbReference type="SUPFAM" id="SSF56112">
    <property type="entry name" value="Protein kinase-like (PK-like)"/>
    <property type="match status" value="1"/>
</dbReference>
<evidence type="ECO:0000256" key="9">
    <source>
        <dbReference type="ARBA" id="ARBA00022842"/>
    </source>
</evidence>
<feature type="region of interest" description="Disordered" evidence="12">
    <location>
        <begin position="74"/>
        <end position="113"/>
    </location>
</feature>
<evidence type="ECO:0000256" key="1">
    <source>
        <dbReference type="ARBA" id="ARBA00009196"/>
    </source>
</evidence>
<dbReference type="InterPro" id="IPR018934">
    <property type="entry name" value="RIO_dom"/>
</dbReference>
<dbReference type="GO" id="GO:0046872">
    <property type="term" value="F:metal ion binding"/>
    <property type="evidence" value="ECO:0007669"/>
    <property type="project" value="UniProtKB-KW"/>
</dbReference>
<keyword evidence="5" id="KW-0479">Metal-binding</keyword>
<evidence type="ECO:0000256" key="5">
    <source>
        <dbReference type="ARBA" id="ARBA00022723"/>
    </source>
</evidence>
<dbReference type="Gene3D" id="3.30.200.20">
    <property type="entry name" value="Phosphorylase Kinase, domain 1"/>
    <property type="match status" value="1"/>
</dbReference>
<evidence type="ECO:0000256" key="6">
    <source>
        <dbReference type="ARBA" id="ARBA00022741"/>
    </source>
</evidence>
<dbReference type="InterPro" id="IPR051272">
    <property type="entry name" value="RIO-type_Ser/Thr_kinase"/>
</dbReference>
<evidence type="ECO:0000256" key="8">
    <source>
        <dbReference type="ARBA" id="ARBA00022840"/>
    </source>
</evidence>
<organism evidence="14 15">
    <name type="scientific">Pythium oligandrum</name>
    <name type="common">Mycoparasitic fungus</name>
    <dbReference type="NCBI Taxonomy" id="41045"/>
    <lineage>
        <taxon>Eukaryota</taxon>
        <taxon>Sar</taxon>
        <taxon>Stramenopiles</taxon>
        <taxon>Oomycota</taxon>
        <taxon>Peronosporomycetes</taxon>
        <taxon>Pythiales</taxon>
        <taxon>Pythiaceae</taxon>
        <taxon>Pythium</taxon>
    </lineage>
</organism>
<keyword evidence="15" id="KW-1185">Reference proteome</keyword>
<dbReference type="EC" id="2.7.11.1" evidence="2"/>
<comment type="catalytic activity">
    <reaction evidence="10">
        <text>L-threonyl-[protein] + ATP = O-phospho-L-threonyl-[protein] + ADP + H(+)</text>
        <dbReference type="Rhea" id="RHEA:46608"/>
        <dbReference type="Rhea" id="RHEA-COMP:11060"/>
        <dbReference type="Rhea" id="RHEA-COMP:11605"/>
        <dbReference type="ChEBI" id="CHEBI:15378"/>
        <dbReference type="ChEBI" id="CHEBI:30013"/>
        <dbReference type="ChEBI" id="CHEBI:30616"/>
        <dbReference type="ChEBI" id="CHEBI:61977"/>
        <dbReference type="ChEBI" id="CHEBI:456216"/>
        <dbReference type="EC" id="2.7.11.1"/>
    </reaction>
</comment>
<keyword evidence="7" id="KW-0418">Kinase</keyword>
<dbReference type="InterPro" id="IPR000719">
    <property type="entry name" value="Prot_kinase_dom"/>
</dbReference>
<evidence type="ECO:0000256" key="10">
    <source>
        <dbReference type="ARBA" id="ARBA00047899"/>
    </source>
</evidence>
<dbReference type="Gene3D" id="1.10.510.10">
    <property type="entry name" value="Transferase(Phosphotransferase) domain 1"/>
    <property type="match status" value="1"/>
</dbReference>
<evidence type="ECO:0000259" key="13">
    <source>
        <dbReference type="PROSITE" id="PS50011"/>
    </source>
</evidence>